<accession>A0ABY5YGM9</accession>
<dbReference type="Proteomes" id="UP001060261">
    <property type="component" value="Chromosome"/>
</dbReference>
<reference evidence="1" key="1">
    <citation type="submission" date="2022-09" db="EMBL/GenBank/DDBJ databases">
        <title>genome sequence of Deinococcus rubellus.</title>
        <authorList>
            <person name="Srinivasan S."/>
        </authorList>
    </citation>
    <scope>NUCLEOTIDE SEQUENCE</scope>
    <source>
        <strain evidence="1">Ant6</strain>
    </source>
</reference>
<evidence type="ECO:0000313" key="2">
    <source>
        <dbReference type="Proteomes" id="UP001060261"/>
    </source>
</evidence>
<proteinExistence type="predicted"/>
<keyword evidence="2" id="KW-1185">Reference proteome</keyword>
<protein>
    <submittedName>
        <fullName evidence="1">Uncharacterized protein</fullName>
    </submittedName>
</protein>
<sequence length="49" mass="5710">MRVDVSGQAEIRFENWKPEKKEAEELRAEIGEEVSQVMKGIEPEDYLSE</sequence>
<name>A0ABY5YGM9_9DEIO</name>
<evidence type="ECO:0000313" key="1">
    <source>
        <dbReference type="EMBL" id="UWX64218.1"/>
    </source>
</evidence>
<organism evidence="1 2">
    <name type="scientific">Deinococcus rubellus</name>
    <dbReference type="NCBI Taxonomy" id="1889240"/>
    <lineage>
        <taxon>Bacteria</taxon>
        <taxon>Thermotogati</taxon>
        <taxon>Deinococcota</taxon>
        <taxon>Deinococci</taxon>
        <taxon>Deinococcales</taxon>
        <taxon>Deinococcaceae</taxon>
        <taxon>Deinococcus</taxon>
    </lineage>
</organism>
<dbReference type="RefSeq" id="WP_260560493.1">
    <property type="nucleotide sequence ID" value="NZ_CP104213.1"/>
</dbReference>
<dbReference type="EMBL" id="CP104213">
    <property type="protein sequence ID" value="UWX64218.1"/>
    <property type="molecule type" value="Genomic_DNA"/>
</dbReference>
<gene>
    <name evidence="1" type="ORF">N0D28_00635</name>
</gene>